<accession>A0A2I2KJK6</accession>
<evidence type="ECO:0000313" key="1">
    <source>
        <dbReference type="EMBL" id="SNQ45840.1"/>
    </source>
</evidence>
<dbReference type="Proteomes" id="UP000234331">
    <property type="component" value="Unassembled WGS sequence"/>
</dbReference>
<keyword evidence="1" id="KW-0560">Oxidoreductase</keyword>
<name>A0A2I2KJK6_9ACTN</name>
<gene>
    <name evidence="1" type="ORF">FRACA_1140014</name>
</gene>
<keyword evidence="1" id="KW-0503">Monooxygenase</keyword>
<evidence type="ECO:0000313" key="2">
    <source>
        <dbReference type="Proteomes" id="UP000234331"/>
    </source>
</evidence>
<proteinExistence type="predicted"/>
<organism evidence="1 2">
    <name type="scientific">Frankia canadensis</name>
    <dbReference type="NCBI Taxonomy" id="1836972"/>
    <lineage>
        <taxon>Bacteria</taxon>
        <taxon>Bacillati</taxon>
        <taxon>Actinomycetota</taxon>
        <taxon>Actinomycetes</taxon>
        <taxon>Frankiales</taxon>
        <taxon>Frankiaceae</taxon>
        <taxon>Frankia</taxon>
    </lineage>
</organism>
<sequence>MAHDVAVRIRVEAHDLPGVRCAPDGDRVHDNVHVGLQARGRQDALLDLQRGDAIGAVWTIDCTVTSGPAGVDLRGRHVQGRPGARFLYLSWGDVDAAGTFAMFRRAKLMLDAVPADVLADAMRGGLLVGRLGLTDDRGDPLCAAVRPPRVTWVAGSSEPPGQPGGAG</sequence>
<reference evidence="1 2" key="1">
    <citation type="submission" date="2017-06" db="EMBL/GenBank/DDBJ databases">
        <authorList>
            <person name="Kim H.J."/>
            <person name="Triplett B.A."/>
        </authorList>
    </citation>
    <scope>NUCLEOTIDE SEQUENCE [LARGE SCALE GENOMIC DNA]</scope>
    <source>
        <strain evidence="1">FRACA_ARgP5</strain>
    </source>
</reference>
<dbReference type="GO" id="GO:0004497">
    <property type="term" value="F:monooxygenase activity"/>
    <property type="evidence" value="ECO:0007669"/>
    <property type="project" value="UniProtKB-KW"/>
</dbReference>
<keyword evidence="2" id="KW-1185">Reference proteome</keyword>
<dbReference type="EMBL" id="FZMO01000018">
    <property type="protein sequence ID" value="SNQ45840.1"/>
    <property type="molecule type" value="Genomic_DNA"/>
</dbReference>
<dbReference type="AlphaFoldDB" id="A0A2I2KJK6"/>
<dbReference type="InterPro" id="IPR046032">
    <property type="entry name" value="DUF5990"/>
</dbReference>
<protein>
    <submittedName>
        <fullName evidence="1">Monooxygenase (Modular protein)</fullName>
    </submittedName>
</protein>
<dbReference type="Pfam" id="PF19452">
    <property type="entry name" value="DUF5990"/>
    <property type="match status" value="1"/>
</dbReference>